<dbReference type="InterPro" id="IPR016039">
    <property type="entry name" value="Thiolase-like"/>
</dbReference>
<keyword evidence="9" id="KW-0511">Multifunctional enzyme</keyword>
<dbReference type="RefSeq" id="WP_057798754.1">
    <property type="nucleotide sequence ID" value="NZ_BJZZ01000008.1"/>
</dbReference>
<organism evidence="12 13">
    <name type="scientific">Pediococcus argentinicus</name>
    <dbReference type="NCBI Taxonomy" id="480391"/>
    <lineage>
        <taxon>Bacteria</taxon>
        <taxon>Bacillati</taxon>
        <taxon>Bacillota</taxon>
        <taxon>Bacilli</taxon>
        <taxon>Lactobacillales</taxon>
        <taxon>Lactobacillaceae</taxon>
        <taxon>Pediococcus</taxon>
    </lineage>
</organism>
<keyword evidence="13" id="KW-1185">Reference proteome</keyword>
<dbReference type="InterPro" id="IPR013751">
    <property type="entry name" value="ACP_syn_III_N"/>
</dbReference>
<name>A0A0R2NI54_9LACO</name>
<keyword evidence="5 9" id="KW-0276">Fatty acid metabolism</keyword>
<dbReference type="GO" id="GO:0006633">
    <property type="term" value="P:fatty acid biosynthetic process"/>
    <property type="evidence" value="ECO:0007669"/>
    <property type="project" value="UniProtKB-UniRule"/>
</dbReference>
<dbReference type="GO" id="GO:0004315">
    <property type="term" value="F:3-oxoacyl-[acyl-carrier-protein] synthase activity"/>
    <property type="evidence" value="ECO:0007669"/>
    <property type="project" value="InterPro"/>
</dbReference>
<dbReference type="GO" id="GO:0005737">
    <property type="term" value="C:cytoplasm"/>
    <property type="evidence" value="ECO:0007669"/>
    <property type="project" value="UniProtKB-SubCell"/>
</dbReference>
<dbReference type="InterPro" id="IPR013747">
    <property type="entry name" value="ACP_syn_III_C"/>
</dbReference>
<keyword evidence="8 9" id="KW-0012">Acyltransferase</keyword>
<feature type="domain" description="Beta-ketoacyl-[acyl-carrier-protein] synthase III N-terminal" evidence="11">
    <location>
        <begin position="105"/>
        <end position="180"/>
    </location>
</feature>
<reference evidence="12 13" key="1">
    <citation type="journal article" date="2015" name="Genome Announc.">
        <title>Expanding the biotechnology potential of lactobacilli through comparative genomics of 213 strains and associated genera.</title>
        <authorList>
            <person name="Sun Z."/>
            <person name="Harris H.M."/>
            <person name="McCann A."/>
            <person name="Guo C."/>
            <person name="Argimon S."/>
            <person name="Zhang W."/>
            <person name="Yang X."/>
            <person name="Jeffery I.B."/>
            <person name="Cooney J.C."/>
            <person name="Kagawa T.F."/>
            <person name="Liu W."/>
            <person name="Song Y."/>
            <person name="Salvetti E."/>
            <person name="Wrobel A."/>
            <person name="Rasinkangas P."/>
            <person name="Parkhill J."/>
            <person name="Rea M.C."/>
            <person name="O'Sullivan O."/>
            <person name="Ritari J."/>
            <person name="Douillard F.P."/>
            <person name="Paul Ross R."/>
            <person name="Yang R."/>
            <person name="Briner A.E."/>
            <person name="Felis G.E."/>
            <person name="de Vos W.M."/>
            <person name="Barrangou R."/>
            <person name="Klaenhammer T.R."/>
            <person name="Caufield P.W."/>
            <person name="Cui Y."/>
            <person name="Zhang H."/>
            <person name="O'Toole P.W."/>
        </authorList>
    </citation>
    <scope>NUCLEOTIDE SEQUENCE [LARGE SCALE GENOMIC DNA]</scope>
    <source>
        <strain evidence="12 13">DSM 23026</strain>
    </source>
</reference>
<evidence type="ECO:0000256" key="1">
    <source>
        <dbReference type="ARBA" id="ARBA00008642"/>
    </source>
</evidence>
<evidence type="ECO:0000256" key="3">
    <source>
        <dbReference type="ARBA" id="ARBA00022516"/>
    </source>
</evidence>
<dbReference type="Pfam" id="PF08541">
    <property type="entry name" value="ACP_syn_III_C"/>
    <property type="match status" value="1"/>
</dbReference>
<comment type="domain">
    <text evidence="9">The last Arg residue of the ACP-binding site is essential for the weak association between ACP/AcpP and FabH.</text>
</comment>
<dbReference type="AlphaFoldDB" id="A0A0R2NI54"/>
<evidence type="ECO:0000313" key="13">
    <source>
        <dbReference type="Proteomes" id="UP000051249"/>
    </source>
</evidence>
<keyword evidence="6 9" id="KW-0443">Lipid metabolism</keyword>
<feature type="active site" evidence="9">
    <location>
        <position position="243"/>
    </location>
</feature>
<dbReference type="SUPFAM" id="SSF53901">
    <property type="entry name" value="Thiolase-like"/>
    <property type="match status" value="1"/>
</dbReference>
<comment type="similarity">
    <text evidence="1 9">Belongs to the thiolase-like superfamily. FabH family.</text>
</comment>
<comment type="pathway">
    <text evidence="9">Lipid metabolism; fatty acid biosynthesis.</text>
</comment>
<dbReference type="OrthoDB" id="9815506at2"/>
<dbReference type="Pfam" id="PF08545">
    <property type="entry name" value="ACP_syn_III"/>
    <property type="match status" value="1"/>
</dbReference>
<dbReference type="EC" id="2.3.1.180" evidence="9"/>
<dbReference type="InterPro" id="IPR004655">
    <property type="entry name" value="FabH"/>
</dbReference>
<dbReference type="Gene3D" id="3.40.47.10">
    <property type="match status" value="1"/>
</dbReference>
<feature type="region of interest" description="ACP-binding" evidence="9">
    <location>
        <begin position="244"/>
        <end position="248"/>
    </location>
</feature>
<dbReference type="HAMAP" id="MF_01815">
    <property type="entry name" value="FabH"/>
    <property type="match status" value="1"/>
</dbReference>
<feature type="active site" evidence="9">
    <location>
        <position position="273"/>
    </location>
</feature>
<protein>
    <recommendedName>
        <fullName evidence="9">Beta-ketoacyl-[acyl-carrier-protein] synthase III</fullName>
        <shortName evidence="9">Beta-ketoacyl-ACP synthase III</shortName>
        <shortName evidence="9">KAS III</shortName>
        <ecNumber evidence="9">2.3.1.180</ecNumber>
    </recommendedName>
    <alternativeName>
        <fullName evidence="9">3-oxoacyl-[acyl-carrier-protein] synthase 3</fullName>
    </alternativeName>
    <alternativeName>
        <fullName evidence="9">3-oxoacyl-[acyl-carrier-protein] synthase III</fullName>
    </alternativeName>
</protein>
<evidence type="ECO:0000256" key="6">
    <source>
        <dbReference type="ARBA" id="ARBA00023098"/>
    </source>
</evidence>
<keyword evidence="4 9" id="KW-0808">Transferase</keyword>
<dbReference type="PANTHER" id="PTHR34069:SF2">
    <property type="entry name" value="BETA-KETOACYL-[ACYL-CARRIER-PROTEIN] SYNTHASE III"/>
    <property type="match status" value="1"/>
</dbReference>
<evidence type="ECO:0000313" key="12">
    <source>
        <dbReference type="EMBL" id="KRO25486.1"/>
    </source>
</evidence>
<keyword evidence="7 9" id="KW-0275">Fatty acid biosynthesis</keyword>
<evidence type="ECO:0000256" key="5">
    <source>
        <dbReference type="ARBA" id="ARBA00022832"/>
    </source>
</evidence>
<dbReference type="CDD" id="cd00830">
    <property type="entry name" value="KAS_III"/>
    <property type="match status" value="1"/>
</dbReference>
<comment type="subcellular location">
    <subcellularLocation>
        <location evidence="9">Cytoplasm</location>
    </subcellularLocation>
</comment>
<dbReference type="EMBL" id="JQCQ01000009">
    <property type="protein sequence ID" value="KRO25486.1"/>
    <property type="molecule type" value="Genomic_DNA"/>
</dbReference>
<proteinExistence type="inferred from homology"/>
<evidence type="ECO:0000259" key="11">
    <source>
        <dbReference type="Pfam" id="PF08545"/>
    </source>
</evidence>
<keyword evidence="2 9" id="KW-0963">Cytoplasm</keyword>
<dbReference type="PANTHER" id="PTHR34069">
    <property type="entry name" value="3-OXOACYL-[ACYL-CARRIER-PROTEIN] SYNTHASE 3"/>
    <property type="match status" value="1"/>
</dbReference>
<sequence length="316" mass="34149">MGFQITAAASYVPTKVVSNQDLESMMDTSDEWIKSRTGITQRYISENGRTSELCINVAQQLLKQHGLKAHDIDLIIVATMSPDSLTPSTASIVQGAIGAERAGAFDLNAACSGFVYGMSVANGMLKSGMAKRIMLIGGEVLSKLVDWSDRGTAVLFGDGAGGVIIQDSEYSNMLNSKLESIGEQGQYLTAGVMNKPVQVSDFNFEMNGRRVYEFATKQVPYSIEETVSEAGLELKDIDHFLLHQANARIIKQVAKKLNEPIEKFPCNIDRFGNTAAASEPLLLAEQLANNKIKRGDVILLSGFGGGLTIATTIIKF</sequence>
<gene>
    <name evidence="9" type="primary">fabH</name>
    <name evidence="12" type="ORF">IV88_GL001736</name>
</gene>
<dbReference type="GO" id="GO:0033818">
    <property type="term" value="F:beta-ketoacyl-acyl-carrier-protein synthase III activity"/>
    <property type="evidence" value="ECO:0007669"/>
    <property type="project" value="UniProtKB-UniRule"/>
</dbReference>
<comment type="catalytic activity">
    <reaction evidence="9">
        <text>malonyl-[ACP] + acetyl-CoA + H(+) = 3-oxobutanoyl-[ACP] + CO2 + CoA</text>
        <dbReference type="Rhea" id="RHEA:12080"/>
        <dbReference type="Rhea" id="RHEA-COMP:9623"/>
        <dbReference type="Rhea" id="RHEA-COMP:9625"/>
        <dbReference type="ChEBI" id="CHEBI:15378"/>
        <dbReference type="ChEBI" id="CHEBI:16526"/>
        <dbReference type="ChEBI" id="CHEBI:57287"/>
        <dbReference type="ChEBI" id="CHEBI:57288"/>
        <dbReference type="ChEBI" id="CHEBI:78449"/>
        <dbReference type="ChEBI" id="CHEBI:78450"/>
        <dbReference type="EC" id="2.3.1.180"/>
    </reaction>
</comment>
<dbReference type="NCBIfam" id="NF006829">
    <property type="entry name" value="PRK09352.1"/>
    <property type="match status" value="1"/>
</dbReference>
<dbReference type="PATRIC" id="fig|480391.4.peg.1782"/>
<accession>A0A0R2NI54</accession>
<evidence type="ECO:0000256" key="8">
    <source>
        <dbReference type="ARBA" id="ARBA00023315"/>
    </source>
</evidence>
<evidence type="ECO:0000256" key="4">
    <source>
        <dbReference type="ARBA" id="ARBA00022679"/>
    </source>
</evidence>
<dbReference type="UniPathway" id="UPA00094"/>
<evidence type="ECO:0000256" key="7">
    <source>
        <dbReference type="ARBA" id="ARBA00023160"/>
    </source>
</evidence>
<comment type="caution">
    <text evidence="12">The sequence shown here is derived from an EMBL/GenBank/DDBJ whole genome shotgun (WGS) entry which is preliminary data.</text>
</comment>
<evidence type="ECO:0000256" key="2">
    <source>
        <dbReference type="ARBA" id="ARBA00022490"/>
    </source>
</evidence>
<feature type="domain" description="Beta-ketoacyl-[acyl-carrier-protein] synthase III C-terminal" evidence="10">
    <location>
        <begin position="228"/>
        <end position="315"/>
    </location>
</feature>
<feature type="active site" evidence="9">
    <location>
        <position position="111"/>
    </location>
</feature>
<dbReference type="NCBIfam" id="TIGR00747">
    <property type="entry name" value="fabH"/>
    <property type="match status" value="1"/>
</dbReference>
<dbReference type="Proteomes" id="UP000051249">
    <property type="component" value="Unassembled WGS sequence"/>
</dbReference>
<dbReference type="GO" id="GO:0044550">
    <property type="term" value="P:secondary metabolite biosynthetic process"/>
    <property type="evidence" value="ECO:0007669"/>
    <property type="project" value="TreeGrafter"/>
</dbReference>
<evidence type="ECO:0000259" key="10">
    <source>
        <dbReference type="Pfam" id="PF08541"/>
    </source>
</evidence>
<comment type="subunit">
    <text evidence="9">Homodimer.</text>
</comment>
<comment type="function">
    <text evidence="9">Catalyzes the condensation reaction of fatty acid synthesis by the addition to an acyl acceptor of two carbons from malonyl-ACP. Catalyzes the first condensation reaction which initiates fatty acid synthesis and may therefore play a role in governing the total rate of fatty acid production. Possesses both acetoacetyl-ACP synthase and acetyl transacylase activities. Its substrate specificity determines the biosynthesis of branched-chain and/or straight-chain of fatty acids.</text>
</comment>
<evidence type="ECO:0000256" key="9">
    <source>
        <dbReference type="HAMAP-Rule" id="MF_01815"/>
    </source>
</evidence>
<keyword evidence="3 9" id="KW-0444">Lipid biosynthesis</keyword>